<dbReference type="Proteomes" id="UP001151760">
    <property type="component" value="Unassembled WGS sequence"/>
</dbReference>
<feature type="region of interest" description="Disordered" evidence="2">
    <location>
        <begin position="151"/>
        <end position="180"/>
    </location>
</feature>
<accession>A0ABQ5BH13</accession>
<feature type="region of interest" description="Disordered" evidence="2">
    <location>
        <begin position="1"/>
        <end position="39"/>
    </location>
</feature>
<name>A0ABQ5BH13_9ASTR</name>
<evidence type="ECO:0000256" key="2">
    <source>
        <dbReference type="SAM" id="MobiDB-lite"/>
    </source>
</evidence>
<evidence type="ECO:0000313" key="3">
    <source>
        <dbReference type="EMBL" id="GJT13961.1"/>
    </source>
</evidence>
<keyword evidence="4" id="KW-1185">Reference proteome</keyword>
<gene>
    <name evidence="3" type="ORF">Tco_0861003</name>
</gene>
<sequence length="309" mass="35135">MTWVQDKASDDNELVLQEGEPTELVEDQGSGEKGEKEVTTPINYQTYIRRRRVVSTARRQVSTASEIEQAKKILEEEQAKAMTEQERERINLEAALELQRQLDKREEVQAEATQAPVIDWNDPSNQGGYNMNDFKGMSYDDISPIFEKQEEEERNHLLEKEEKESPSEESAKKQKLDDDAKKEELQGYLTITLENEGLNVESLLTRQDVLELYRLVKEGFQTTRPEAKELSRLGLIVLPVESSSTNTPLEQDASNVTPDSSNICNNDNQVDQHAAQCADKRAALANLITNLTIDTEENKKILKKLKIVV</sequence>
<comment type="caution">
    <text evidence="3">The sequence shown here is derived from an EMBL/GenBank/DDBJ whole genome shotgun (WGS) entry which is preliminary data.</text>
</comment>
<dbReference type="EMBL" id="BQNB010013273">
    <property type="protein sequence ID" value="GJT13961.1"/>
    <property type="molecule type" value="Genomic_DNA"/>
</dbReference>
<organism evidence="3 4">
    <name type="scientific">Tanacetum coccineum</name>
    <dbReference type="NCBI Taxonomy" id="301880"/>
    <lineage>
        <taxon>Eukaryota</taxon>
        <taxon>Viridiplantae</taxon>
        <taxon>Streptophyta</taxon>
        <taxon>Embryophyta</taxon>
        <taxon>Tracheophyta</taxon>
        <taxon>Spermatophyta</taxon>
        <taxon>Magnoliopsida</taxon>
        <taxon>eudicotyledons</taxon>
        <taxon>Gunneridae</taxon>
        <taxon>Pentapetalae</taxon>
        <taxon>asterids</taxon>
        <taxon>campanulids</taxon>
        <taxon>Asterales</taxon>
        <taxon>Asteraceae</taxon>
        <taxon>Asteroideae</taxon>
        <taxon>Anthemideae</taxon>
        <taxon>Anthemidinae</taxon>
        <taxon>Tanacetum</taxon>
    </lineage>
</organism>
<keyword evidence="1" id="KW-0175">Coiled coil</keyword>
<evidence type="ECO:0000313" key="4">
    <source>
        <dbReference type="Proteomes" id="UP001151760"/>
    </source>
</evidence>
<evidence type="ECO:0000256" key="1">
    <source>
        <dbReference type="SAM" id="Coils"/>
    </source>
</evidence>
<reference evidence="3" key="1">
    <citation type="journal article" date="2022" name="Int. J. Mol. Sci.">
        <title>Draft Genome of Tanacetum Coccineum: Genomic Comparison of Closely Related Tanacetum-Family Plants.</title>
        <authorList>
            <person name="Yamashiro T."/>
            <person name="Shiraishi A."/>
            <person name="Nakayama K."/>
            <person name="Satake H."/>
        </authorList>
    </citation>
    <scope>NUCLEOTIDE SEQUENCE</scope>
</reference>
<protein>
    <submittedName>
        <fullName evidence="3">Uncharacterized protein</fullName>
    </submittedName>
</protein>
<feature type="coiled-coil region" evidence="1">
    <location>
        <begin position="64"/>
        <end position="111"/>
    </location>
</feature>
<proteinExistence type="predicted"/>
<reference evidence="3" key="2">
    <citation type="submission" date="2022-01" db="EMBL/GenBank/DDBJ databases">
        <authorList>
            <person name="Yamashiro T."/>
            <person name="Shiraishi A."/>
            <person name="Satake H."/>
            <person name="Nakayama K."/>
        </authorList>
    </citation>
    <scope>NUCLEOTIDE SEQUENCE</scope>
</reference>